<dbReference type="EMBL" id="JANPWB010000001">
    <property type="protein sequence ID" value="KAJ1213121.1"/>
    <property type="molecule type" value="Genomic_DNA"/>
</dbReference>
<name>A0AAV7WKE6_PLEWA</name>
<feature type="region of interest" description="Disordered" evidence="1">
    <location>
        <begin position="8"/>
        <end position="31"/>
    </location>
</feature>
<organism evidence="2 3">
    <name type="scientific">Pleurodeles waltl</name>
    <name type="common">Iberian ribbed newt</name>
    <dbReference type="NCBI Taxonomy" id="8319"/>
    <lineage>
        <taxon>Eukaryota</taxon>
        <taxon>Metazoa</taxon>
        <taxon>Chordata</taxon>
        <taxon>Craniata</taxon>
        <taxon>Vertebrata</taxon>
        <taxon>Euteleostomi</taxon>
        <taxon>Amphibia</taxon>
        <taxon>Batrachia</taxon>
        <taxon>Caudata</taxon>
        <taxon>Salamandroidea</taxon>
        <taxon>Salamandridae</taxon>
        <taxon>Pleurodelinae</taxon>
        <taxon>Pleurodeles</taxon>
    </lineage>
</organism>
<dbReference type="AlphaFoldDB" id="A0AAV7WKE6"/>
<gene>
    <name evidence="2" type="ORF">NDU88_000760</name>
</gene>
<protein>
    <submittedName>
        <fullName evidence="2">Uncharacterized protein</fullName>
    </submittedName>
</protein>
<dbReference type="Proteomes" id="UP001066276">
    <property type="component" value="Chromosome 1_1"/>
</dbReference>
<keyword evidence="3" id="KW-1185">Reference proteome</keyword>
<evidence type="ECO:0000313" key="2">
    <source>
        <dbReference type="EMBL" id="KAJ1213121.1"/>
    </source>
</evidence>
<reference evidence="2" key="1">
    <citation type="journal article" date="2022" name="bioRxiv">
        <title>Sequencing and chromosome-scale assembly of the giantPleurodeles waltlgenome.</title>
        <authorList>
            <person name="Brown T."/>
            <person name="Elewa A."/>
            <person name="Iarovenko S."/>
            <person name="Subramanian E."/>
            <person name="Araus A.J."/>
            <person name="Petzold A."/>
            <person name="Susuki M."/>
            <person name="Suzuki K.-i.T."/>
            <person name="Hayashi T."/>
            <person name="Toyoda A."/>
            <person name="Oliveira C."/>
            <person name="Osipova E."/>
            <person name="Leigh N.D."/>
            <person name="Simon A."/>
            <person name="Yun M.H."/>
        </authorList>
    </citation>
    <scope>NUCLEOTIDE SEQUENCE</scope>
    <source>
        <strain evidence="2">20211129_DDA</strain>
        <tissue evidence="2">Liver</tissue>
    </source>
</reference>
<sequence>MYFVTVTRTAGARKPPTAASRLGDGRSNGGRCDGGTLGRGGACRKEYPRPTHSYLNIYEVSHLAKNIVRIRKEKLSAGKGEPLIVRLREAPANTENTCKTQDNYGFLIECNLVLLTDTEEL</sequence>
<comment type="caution">
    <text evidence="2">The sequence shown here is derived from an EMBL/GenBank/DDBJ whole genome shotgun (WGS) entry which is preliminary data.</text>
</comment>
<proteinExistence type="predicted"/>
<accession>A0AAV7WKE6</accession>
<evidence type="ECO:0000256" key="1">
    <source>
        <dbReference type="SAM" id="MobiDB-lite"/>
    </source>
</evidence>
<evidence type="ECO:0000313" key="3">
    <source>
        <dbReference type="Proteomes" id="UP001066276"/>
    </source>
</evidence>